<evidence type="ECO:0000313" key="3">
    <source>
        <dbReference type="Proteomes" id="UP001602245"/>
    </source>
</evidence>
<organism evidence="2 3">
    <name type="scientific">Paractinoplanes globisporus</name>
    <dbReference type="NCBI Taxonomy" id="113565"/>
    <lineage>
        <taxon>Bacteria</taxon>
        <taxon>Bacillati</taxon>
        <taxon>Actinomycetota</taxon>
        <taxon>Actinomycetes</taxon>
        <taxon>Micromonosporales</taxon>
        <taxon>Micromonosporaceae</taxon>
        <taxon>Paractinoplanes</taxon>
    </lineage>
</organism>
<dbReference type="Proteomes" id="UP001602245">
    <property type="component" value="Unassembled WGS sequence"/>
</dbReference>
<proteinExistence type="predicted"/>
<accession>A0ABW6WNC8</accession>
<evidence type="ECO:0000256" key="1">
    <source>
        <dbReference type="SAM" id="MobiDB-lite"/>
    </source>
</evidence>
<gene>
    <name evidence="2" type="ORF">ACFY35_33430</name>
</gene>
<evidence type="ECO:0000313" key="2">
    <source>
        <dbReference type="EMBL" id="MFF5294366.1"/>
    </source>
</evidence>
<comment type="caution">
    <text evidence="2">The sequence shown here is derived from an EMBL/GenBank/DDBJ whole genome shotgun (WGS) entry which is preliminary data.</text>
</comment>
<name>A0ABW6WNC8_9ACTN</name>
<protein>
    <submittedName>
        <fullName evidence="2">Uncharacterized protein</fullName>
    </submittedName>
</protein>
<keyword evidence="3" id="KW-1185">Reference proteome</keyword>
<feature type="compositionally biased region" description="Basic and acidic residues" evidence="1">
    <location>
        <begin position="86"/>
        <end position="95"/>
    </location>
</feature>
<reference evidence="2 3" key="1">
    <citation type="submission" date="2024-10" db="EMBL/GenBank/DDBJ databases">
        <title>The Natural Products Discovery Center: Release of the First 8490 Sequenced Strains for Exploring Actinobacteria Biosynthetic Diversity.</title>
        <authorList>
            <person name="Kalkreuter E."/>
            <person name="Kautsar S.A."/>
            <person name="Yang D."/>
            <person name="Bader C.D."/>
            <person name="Teijaro C.N."/>
            <person name="Fluegel L."/>
            <person name="Davis C.M."/>
            <person name="Simpson J.R."/>
            <person name="Lauterbach L."/>
            <person name="Steele A.D."/>
            <person name="Gui C."/>
            <person name="Meng S."/>
            <person name="Li G."/>
            <person name="Viehrig K."/>
            <person name="Ye F."/>
            <person name="Su P."/>
            <person name="Kiefer A.F."/>
            <person name="Nichols A."/>
            <person name="Cepeda A.J."/>
            <person name="Yan W."/>
            <person name="Fan B."/>
            <person name="Jiang Y."/>
            <person name="Adhikari A."/>
            <person name="Zheng C.-J."/>
            <person name="Schuster L."/>
            <person name="Cowan T.M."/>
            <person name="Smanski M.J."/>
            <person name="Chevrette M.G."/>
            <person name="De Carvalho L.P.S."/>
            <person name="Shen B."/>
        </authorList>
    </citation>
    <scope>NUCLEOTIDE SEQUENCE [LARGE SCALE GENOMIC DNA]</scope>
    <source>
        <strain evidence="2 3">NPDC000087</strain>
    </source>
</reference>
<feature type="region of interest" description="Disordered" evidence="1">
    <location>
        <begin position="68"/>
        <end position="95"/>
    </location>
</feature>
<dbReference type="EMBL" id="JBIAZU010000006">
    <property type="protein sequence ID" value="MFF5294366.1"/>
    <property type="molecule type" value="Genomic_DNA"/>
</dbReference>
<dbReference type="RefSeq" id="WP_020514827.1">
    <property type="nucleotide sequence ID" value="NZ_JBIAZU010000006.1"/>
</dbReference>
<sequence>MSIHLSRGGALRRVVLSCDVAGCPIQLEPPATEAWRNDADARTWAREHAVGWTSDPIRQTDYCPGHAQFSTAPAAGVAPPRPTASVRDRSGNPLHRDEYADHLRGLLVDADRSGGRPLTLSAAQAAVAARLLDELAGVYRGEGLGALAQELSALLDGRD</sequence>